<dbReference type="Proteomes" id="UP001516472">
    <property type="component" value="Unassembled WGS sequence"/>
</dbReference>
<evidence type="ECO:0000313" key="2">
    <source>
        <dbReference type="Proteomes" id="UP001516472"/>
    </source>
</evidence>
<proteinExistence type="predicted"/>
<sequence>MTGAVMSREPDWESFVRRHWEKAPAHLSLDVPVVSPEQVFRSLVAVCAPFRFGTRFRALPDVRLFVETAQLGAPGPLLPGEDDAGVSDYVRRASAGLGGRPFQLFVEQPFMFDFTLWDPVRRFVRGLLERVGVPVLPIVSELLLGNFPQNPRGVAKRPNHALFTLVLHGRLRVRLWEKLWGDAPGETVDFDRHHADATTLEAGEGEWLYTPSRLWHLDEARGDCMALRLWVPVQGSRPTDAVKEVLVALLEARSAHDEAVPYLPYPWRRPRKGKRTTAPPLERTADDLEALLRSPDVHQALRIIWARRVSACGLEPAPPPDKAVPLRDTDLVRGVPSADIIRMGERPGPWIWAVNGHVFPGMGTAVAQEVLKALASDEAHAVGELRRLARRGAQREELDAVLEKLQRLRALQVVTREEG</sequence>
<keyword evidence="2" id="KW-1185">Reference proteome</keyword>
<name>A0ABR9PMG5_9BACT</name>
<comment type="caution">
    <text evidence="1">The sequence shown here is derived from an EMBL/GenBank/DDBJ whole genome shotgun (WGS) entry which is preliminary data.</text>
</comment>
<organism evidence="1 2">
    <name type="scientific">Corallococcus soli</name>
    <dbReference type="NCBI Taxonomy" id="2710757"/>
    <lineage>
        <taxon>Bacteria</taxon>
        <taxon>Pseudomonadati</taxon>
        <taxon>Myxococcota</taxon>
        <taxon>Myxococcia</taxon>
        <taxon>Myxococcales</taxon>
        <taxon>Cystobacterineae</taxon>
        <taxon>Myxococcaceae</taxon>
        <taxon>Corallococcus</taxon>
    </lineage>
</organism>
<reference evidence="1 2" key="1">
    <citation type="submission" date="2020-02" db="EMBL/GenBank/DDBJ databases">
        <authorList>
            <person name="Babadi Z.K."/>
            <person name="Risdian C."/>
            <person name="Ebrahimipour G.H."/>
            <person name="Wink J."/>
        </authorList>
    </citation>
    <scope>NUCLEOTIDE SEQUENCE [LARGE SCALE GENOMIC DNA]</scope>
    <source>
        <strain evidence="1 2">ZKHCc1 1396</strain>
    </source>
</reference>
<dbReference type="EMBL" id="JAAIYO010000003">
    <property type="protein sequence ID" value="MBE4749069.1"/>
    <property type="molecule type" value="Genomic_DNA"/>
</dbReference>
<evidence type="ECO:0000313" key="1">
    <source>
        <dbReference type="EMBL" id="MBE4749069.1"/>
    </source>
</evidence>
<protein>
    <recommendedName>
        <fullName evidence="3">JmjC domain-containing protein</fullName>
    </recommendedName>
</protein>
<gene>
    <name evidence="1" type="ORF">G4177_12945</name>
</gene>
<evidence type="ECO:0008006" key="3">
    <source>
        <dbReference type="Google" id="ProtNLM"/>
    </source>
</evidence>
<accession>A0ABR9PMG5</accession>